<gene>
    <name evidence="5" type="ORF">EVG20_g973</name>
</gene>
<feature type="compositionally biased region" description="Basic and acidic residues" evidence="3">
    <location>
        <begin position="36"/>
        <end position="68"/>
    </location>
</feature>
<dbReference type="GO" id="GO:0003723">
    <property type="term" value="F:RNA binding"/>
    <property type="evidence" value="ECO:0007669"/>
    <property type="project" value="UniProtKB-UniRule"/>
</dbReference>
<dbReference type="EMBL" id="SEOQ01000027">
    <property type="protein sequence ID" value="TFY72057.1"/>
    <property type="molecule type" value="Genomic_DNA"/>
</dbReference>
<feature type="compositionally biased region" description="Basic and acidic residues" evidence="3">
    <location>
        <begin position="170"/>
        <end position="202"/>
    </location>
</feature>
<proteinExistence type="predicted"/>
<evidence type="ECO:0000256" key="3">
    <source>
        <dbReference type="SAM" id="MobiDB-lite"/>
    </source>
</evidence>
<dbReference type="Proteomes" id="UP000298327">
    <property type="component" value="Unassembled WGS sequence"/>
</dbReference>
<dbReference type="SMART" id="SM00360">
    <property type="entry name" value="RRM"/>
    <property type="match status" value="1"/>
</dbReference>
<keyword evidence="1 2" id="KW-0694">RNA-binding</keyword>
<reference evidence="5 6" key="1">
    <citation type="submission" date="2019-02" db="EMBL/GenBank/DDBJ databases">
        <title>Genome sequencing of the rare red list fungi Dentipellis fragilis.</title>
        <authorList>
            <person name="Buettner E."/>
            <person name="Kellner H."/>
        </authorList>
    </citation>
    <scope>NUCLEOTIDE SEQUENCE [LARGE SCALE GENOMIC DNA]</scope>
    <source>
        <strain evidence="5 6">DSM 105465</strain>
    </source>
</reference>
<dbReference type="Pfam" id="PF00076">
    <property type="entry name" value="RRM_1"/>
    <property type="match status" value="1"/>
</dbReference>
<feature type="region of interest" description="Disordered" evidence="3">
    <location>
        <begin position="25"/>
        <end position="74"/>
    </location>
</feature>
<accession>A0A4Y9ZDL0</accession>
<dbReference type="GO" id="GO:0005730">
    <property type="term" value="C:nucleolus"/>
    <property type="evidence" value="ECO:0007669"/>
    <property type="project" value="TreeGrafter"/>
</dbReference>
<dbReference type="SUPFAM" id="SSF54928">
    <property type="entry name" value="RNA-binding domain, RBD"/>
    <property type="match status" value="1"/>
</dbReference>
<keyword evidence="6" id="KW-1185">Reference proteome</keyword>
<evidence type="ECO:0000256" key="2">
    <source>
        <dbReference type="PROSITE-ProRule" id="PRU00176"/>
    </source>
</evidence>
<dbReference type="InterPro" id="IPR035979">
    <property type="entry name" value="RBD_domain_sf"/>
</dbReference>
<comment type="caution">
    <text evidence="5">The sequence shown here is derived from an EMBL/GenBank/DDBJ whole genome shotgun (WGS) entry which is preliminary data.</text>
</comment>
<feature type="compositionally biased region" description="Low complexity" evidence="3">
    <location>
        <begin position="443"/>
        <end position="466"/>
    </location>
</feature>
<dbReference type="InterPro" id="IPR000504">
    <property type="entry name" value="RRM_dom"/>
</dbReference>
<evidence type="ECO:0000256" key="1">
    <source>
        <dbReference type="ARBA" id="ARBA00022884"/>
    </source>
</evidence>
<evidence type="ECO:0000313" key="6">
    <source>
        <dbReference type="Proteomes" id="UP000298327"/>
    </source>
</evidence>
<dbReference type="PROSITE" id="PS50102">
    <property type="entry name" value="RRM"/>
    <property type="match status" value="1"/>
</dbReference>
<feature type="compositionally biased region" description="Low complexity" evidence="3">
    <location>
        <begin position="336"/>
        <end position="353"/>
    </location>
</feature>
<dbReference type="Gene3D" id="3.30.70.330">
    <property type="match status" value="1"/>
</dbReference>
<feature type="compositionally biased region" description="Polar residues" evidence="3">
    <location>
        <begin position="422"/>
        <end position="441"/>
    </location>
</feature>
<organism evidence="5 6">
    <name type="scientific">Dentipellis fragilis</name>
    <dbReference type="NCBI Taxonomy" id="205917"/>
    <lineage>
        <taxon>Eukaryota</taxon>
        <taxon>Fungi</taxon>
        <taxon>Dikarya</taxon>
        <taxon>Basidiomycota</taxon>
        <taxon>Agaricomycotina</taxon>
        <taxon>Agaricomycetes</taxon>
        <taxon>Russulales</taxon>
        <taxon>Hericiaceae</taxon>
        <taxon>Dentipellis</taxon>
    </lineage>
</organism>
<dbReference type="InterPro" id="IPR012677">
    <property type="entry name" value="Nucleotide-bd_a/b_plait_sf"/>
</dbReference>
<dbReference type="OrthoDB" id="48651at2759"/>
<feature type="compositionally biased region" description="Basic and acidic residues" evidence="3">
    <location>
        <begin position="378"/>
        <end position="405"/>
    </location>
</feature>
<sequence>MAPKKGQKMSLNAFLGDSALGSWADEMDSLPTAPAARDDDDRGDRRGPRDDYLSSRSDRQQYPPREDLPLPTQPPYTAFVGNLAFDLTELDLESFFGSLKVKNVKVIKDRDERPKGFGYVEFEELEDLKSALAQSGTHRKPLSGRTIRVSVAEPPKERGGFGGAGGGGFDDAKFDSPWRRDGPLPDLPGRDSGRDSSRRRFEGPPGERAPPPVSLSDNASDWRSSRPARAAPEPEPPRRKGSNFFGASEGPGAADKEETWSIGGKFKPSTNDDEGPGSRFGSRRGGDMAPPKEISPAGGESDWRTGPRPAVSRQSTSPGSSNPPTPQMGRRKLELLPRSGAASAAPSPLASPRMPHSASSTGGSRPNPFGTAKPVDVTAKEKAVSERLEKDREATHERVTHERVVHNMSRTSSRTGSDRNTRTPPQSGSVPPSPRTANNHAVANIRPAFSFAAAAGNKKAAEPVPAEAEEQEKESAEPKVADITEQLGEVTI</sequence>
<evidence type="ECO:0000313" key="5">
    <source>
        <dbReference type="EMBL" id="TFY72057.1"/>
    </source>
</evidence>
<dbReference type="PANTHER" id="PTHR23236">
    <property type="entry name" value="EUKARYOTIC TRANSLATION INITIATION FACTOR 4B/4H"/>
    <property type="match status" value="1"/>
</dbReference>
<feature type="compositionally biased region" description="Basic and acidic residues" evidence="3">
    <location>
        <begin position="473"/>
        <end position="482"/>
    </location>
</feature>
<feature type="domain" description="RRM" evidence="4">
    <location>
        <begin position="76"/>
        <end position="154"/>
    </location>
</feature>
<dbReference type="PANTHER" id="PTHR23236:SF11">
    <property type="entry name" value="EUKARYOTIC TRANSLATION INITIATION FACTOR 4H"/>
    <property type="match status" value="1"/>
</dbReference>
<evidence type="ECO:0000259" key="4">
    <source>
        <dbReference type="PROSITE" id="PS50102"/>
    </source>
</evidence>
<dbReference type="AlphaFoldDB" id="A0A4Y9ZDL0"/>
<feature type="compositionally biased region" description="Gly residues" evidence="3">
    <location>
        <begin position="160"/>
        <end position="169"/>
    </location>
</feature>
<name>A0A4Y9ZDL0_9AGAM</name>
<protein>
    <recommendedName>
        <fullName evidence="4">RRM domain-containing protein</fullName>
    </recommendedName>
</protein>
<dbReference type="STRING" id="205917.A0A4Y9ZDL0"/>
<feature type="region of interest" description="Disordered" evidence="3">
    <location>
        <begin position="132"/>
        <end position="492"/>
    </location>
</feature>